<dbReference type="InterPro" id="IPR021860">
    <property type="entry name" value="Peptidase_S12_Pab87-rel_C"/>
</dbReference>
<dbReference type="Pfam" id="PF11954">
    <property type="entry name" value="DUF3471"/>
    <property type="match status" value="1"/>
</dbReference>
<evidence type="ECO:0000313" key="5">
    <source>
        <dbReference type="Proteomes" id="UP001196509"/>
    </source>
</evidence>
<keyword evidence="5" id="KW-1185">Reference proteome</keyword>
<dbReference type="SUPFAM" id="SSF56601">
    <property type="entry name" value="beta-lactamase/transpeptidase-like"/>
    <property type="match status" value="1"/>
</dbReference>
<dbReference type="Proteomes" id="UP001196509">
    <property type="component" value="Unassembled WGS sequence"/>
</dbReference>
<evidence type="ECO:0000256" key="1">
    <source>
        <dbReference type="SAM" id="SignalP"/>
    </source>
</evidence>
<feature type="domain" description="Beta-lactamase-related" evidence="2">
    <location>
        <begin position="39"/>
        <end position="368"/>
    </location>
</feature>
<dbReference type="PANTHER" id="PTHR46825">
    <property type="entry name" value="D-ALANYL-D-ALANINE-CARBOXYPEPTIDASE/ENDOPEPTIDASE AMPH"/>
    <property type="match status" value="1"/>
</dbReference>
<gene>
    <name evidence="4" type="ORF">K1W69_01955</name>
</gene>
<dbReference type="Pfam" id="PF00144">
    <property type="entry name" value="Beta-lactamase"/>
    <property type="match status" value="1"/>
</dbReference>
<accession>A0AAE3CZL8</accession>
<feature type="signal peptide" evidence="1">
    <location>
        <begin position="1"/>
        <end position="24"/>
    </location>
</feature>
<evidence type="ECO:0000259" key="3">
    <source>
        <dbReference type="Pfam" id="PF11954"/>
    </source>
</evidence>
<organism evidence="4 5">
    <name type="scientific">Flavimaribacter sediminis</name>
    <dbReference type="NCBI Taxonomy" id="2865987"/>
    <lineage>
        <taxon>Bacteria</taxon>
        <taxon>Pseudomonadati</taxon>
        <taxon>Pseudomonadota</taxon>
        <taxon>Alphaproteobacteria</taxon>
        <taxon>Hyphomicrobiales</taxon>
        <taxon>Rhizobiaceae</taxon>
        <taxon>Flavimaribacter</taxon>
    </lineage>
</organism>
<reference evidence="4" key="1">
    <citation type="submission" date="2021-08" db="EMBL/GenBank/DDBJ databases">
        <title>Hoeflea bacterium WL0058 sp. nov., isolated from the sediment.</title>
        <authorList>
            <person name="Wang L."/>
            <person name="Zhang D."/>
        </authorList>
    </citation>
    <scope>NUCLEOTIDE SEQUENCE</scope>
    <source>
        <strain evidence="4">WL0058</strain>
    </source>
</reference>
<dbReference type="Gene3D" id="3.40.710.10">
    <property type="entry name" value="DD-peptidase/beta-lactamase superfamily"/>
    <property type="match status" value="1"/>
</dbReference>
<dbReference type="Gene3D" id="2.40.128.600">
    <property type="match status" value="1"/>
</dbReference>
<dbReference type="PANTHER" id="PTHR46825:SF15">
    <property type="entry name" value="BETA-LACTAMASE-RELATED DOMAIN-CONTAINING PROTEIN"/>
    <property type="match status" value="1"/>
</dbReference>
<dbReference type="RefSeq" id="WP_220226650.1">
    <property type="nucleotide sequence ID" value="NZ_JAICBX010000001.1"/>
</dbReference>
<evidence type="ECO:0000313" key="4">
    <source>
        <dbReference type="EMBL" id="MBW8635933.1"/>
    </source>
</evidence>
<dbReference type="GO" id="GO:0016787">
    <property type="term" value="F:hydrolase activity"/>
    <property type="evidence" value="ECO:0007669"/>
    <property type="project" value="UniProtKB-KW"/>
</dbReference>
<feature type="chain" id="PRO_5041957968" evidence="1">
    <location>
        <begin position="25"/>
        <end position="516"/>
    </location>
</feature>
<keyword evidence="4" id="KW-0378">Hydrolase</keyword>
<comment type="caution">
    <text evidence="4">The sequence shown here is derived from an EMBL/GenBank/DDBJ whole genome shotgun (WGS) entry which is preliminary data.</text>
</comment>
<feature type="domain" description="Peptidase S12 Pab87-related C-terminal" evidence="3">
    <location>
        <begin position="412"/>
        <end position="498"/>
    </location>
</feature>
<sequence>MISRTLAAFGIAVATVFPFTSAQAADITAESVKAALPRLDAIVNDAMEQTEVPGVAVAVVVGDEVVYLKGFGVRKVGEDAPVDPDTVFQIASVSKPLTSSAIASVVGTGEVAWDSRIADLDPGFRLIQPWVSGQVTIRDLLSHRSGMPDHAGDLLEDLGYDRAEILYRLRFLKPSSSFRSQYAYTNFLFTEAGVAAARTLNTSWEDLIDARVFEPLGMTSSSARHADYLAAENRASIHAIENGEALARYDRNPDAQAPAGGVSSSARDMAKWLTLLINKGSFDGRQIIDGDALGETFRPQITSGTSHEDGRAEFYGLGWIVNYDTNGLIRLSHSGAFFTGARSVVSFLPGEEVGIVVLANAFPTGLPEAVTNTFFDILLRGEPRRDWLPLFEGLFQQMLDAEAGYDFSSPPETVSPGLSASAYSGQYANPYFGDLQITEESDGLAIRLGNDLGPFPLAHWDRDIFNFTFLTHGDDGERTVGVTFTVPDGKQAGAVTLDFLNAYGTGTFVRAGDGKE</sequence>
<evidence type="ECO:0000259" key="2">
    <source>
        <dbReference type="Pfam" id="PF00144"/>
    </source>
</evidence>
<proteinExistence type="predicted"/>
<keyword evidence="1" id="KW-0732">Signal</keyword>
<name>A0AAE3CZL8_9HYPH</name>
<dbReference type="AlphaFoldDB" id="A0AAE3CZL8"/>
<dbReference type="InterPro" id="IPR050491">
    <property type="entry name" value="AmpC-like"/>
</dbReference>
<dbReference type="InterPro" id="IPR001466">
    <property type="entry name" value="Beta-lactam-related"/>
</dbReference>
<dbReference type="InterPro" id="IPR012338">
    <property type="entry name" value="Beta-lactam/transpept-like"/>
</dbReference>
<dbReference type="EMBL" id="JAICBX010000001">
    <property type="protein sequence ID" value="MBW8635933.1"/>
    <property type="molecule type" value="Genomic_DNA"/>
</dbReference>
<protein>
    <submittedName>
        <fullName evidence="4">Serine hydrolase</fullName>
    </submittedName>
</protein>